<keyword evidence="6 8" id="KW-0687">Ribonucleoprotein</keyword>
<dbReference type="GO" id="GO:0070181">
    <property type="term" value="F:small ribosomal subunit rRNA binding"/>
    <property type="evidence" value="ECO:0007669"/>
    <property type="project" value="TreeGrafter"/>
</dbReference>
<feature type="region of interest" description="Disordered" evidence="9">
    <location>
        <begin position="1"/>
        <end position="29"/>
    </location>
</feature>
<sequence length="90" mass="10129">MANHKSAVKKDKQDIVRRDRNRQHRSKMRTQIKRFRQLLEAGDAAGARGMLLETLSLVDRTARHGVIHANAASRTKSRLTKAVARLEASA</sequence>
<dbReference type="HAMAP" id="MF_00500">
    <property type="entry name" value="Ribosomal_bS20"/>
    <property type="match status" value="1"/>
</dbReference>
<evidence type="ECO:0000313" key="10">
    <source>
        <dbReference type="EMBL" id="MBD3869247.1"/>
    </source>
</evidence>
<dbReference type="Pfam" id="PF01649">
    <property type="entry name" value="Ribosomal_S20p"/>
    <property type="match status" value="1"/>
</dbReference>
<dbReference type="FunFam" id="1.20.58.110:FF:000001">
    <property type="entry name" value="30S ribosomal protein S20"/>
    <property type="match status" value="1"/>
</dbReference>
<dbReference type="EMBL" id="JACXWD010000069">
    <property type="protein sequence ID" value="MBD3869247.1"/>
    <property type="molecule type" value="Genomic_DNA"/>
</dbReference>
<dbReference type="GO" id="GO:0003735">
    <property type="term" value="F:structural constituent of ribosome"/>
    <property type="evidence" value="ECO:0007669"/>
    <property type="project" value="InterPro"/>
</dbReference>
<name>A0A8J6XVE0_9BACT</name>
<dbReference type="GO" id="GO:0015935">
    <property type="term" value="C:small ribosomal subunit"/>
    <property type="evidence" value="ECO:0007669"/>
    <property type="project" value="TreeGrafter"/>
</dbReference>
<dbReference type="Proteomes" id="UP000648239">
    <property type="component" value="Unassembled WGS sequence"/>
</dbReference>
<evidence type="ECO:0000256" key="9">
    <source>
        <dbReference type="SAM" id="MobiDB-lite"/>
    </source>
</evidence>
<dbReference type="AlphaFoldDB" id="A0A8J6XVE0"/>
<dbReference type="NCBIfam" id="TIGR00029">
    <property type="entry name" value="S20"/>
    <property type="match status" value="1"/>
</dbReference>
<proteinExistence type="inferred from homology"/>
<feature type="compositionally biased region" description="Basic and acidic residues" evidence="9">
    <location>
        <begin position="8"/>
        <end position="18"/>
    </location>
</feature>
<dbReference type="InterPro" id="IPR036510">
    <property type="entry name" value="Ribosomal_bS20_sf"/>
</dbReference>
<comment type="similarity">
    <text evidence="2 8">Belongs to the bacterial ribosomal protein bS20 family.</text>
</comment>
<protein>
    <recommendedName>
        <fullName evidence="7 8">Small ribosomal subunit protein bS20</fullName>
    </recommendedName>
</protein>
<evidence type="ECO:0000256" key="5">
    <source>
        <dbReference type="ARBA" id="ARBA00022980"/>
    </source>
</evidence>
<gene>
    <name evidence="8 10" type="primary">rpsT</name>
    <name evidence="10" type="ORF">IFK94_14095</name>
</gene>
<evidence type="ECO:0000256" key="6">
    <source>
        <dbReference type="ARBA" id="ARBA00023274"/>
    </source>
</evidence>
<evidence type="ECO:0000256" key="8">
    <source>
        <dbReference type="HAMAP-Rule" id="MF_00500"/>
    </source>
</evidence>
<evidence type="ECO:0000256" key="1">
    <source>
        <dbReference type="ARBA" id="ARBA00003134"/>
    </source>
</evidence>
<dbReference type="PANTHER" id="PTHR33398">
    <property type="entry name" value="30S RIBOSOMAL PROTEIN S20"/>
    <property type="match status" value="1"/>
</dbReference>
<reference evidence="10 11" key="1">
    <citation type="submission" date="2020-08" db="EMBL/GenBank/DDBJ databases">
        <title>Acidobacteriota in marine sediments use diverse sulfur dissimilation pathways.</title>
        <authorList>
            <person name="Wasmund K."/>
        </authorList>
    </citation>
    <scope>NUCLEOTIDE SEQUENCE [LARGE SCALE GENOMIC DNA]</scope>
    <source>
        <strain evidence="10">MAG AM4</strain>
    </source>
</reference>
<evidence type="ECO:0000256" key="2">
    <source>
        <dbReference type="ARBA" id="ARBA00007634"/>
    </source>
</evidence>
<evidence type="ECO:0000313" key="11">
    <source>
        <dbReference type="Proteomes" id="UP000648239"/>
    </source>
</evidence>
<dbReference type="SUPFAM" id="SSF46992">
    <property type="entry name" value="Ribosomal protein S20"/>
    <property type="match status" value="1"/>
</dbReference>
<keyword evidence="5 8" id="KW-0689">Ribosomal protein</keyword>
<keyword evidence="4 8" id="KW-0694">RNA-binding</keyword>
<dbReference type="GO" id="GO:0005829">
    <property type="term" value="C:cytosol"/>
    <property type="evidence" value="ECO:0007669"/>
    <property type="project" value="TreeGrafter"/>
</dbReference>
<accession>A0A8J6XVE0</accession>
<evidence type="ECO:0000256" key="7">
    <source>
        <dbReference type="ARBA" id="ARBA00035136"/>
    </source>
</evidence>
<organism evidence="10 11">
    <name type="scientific">Candidatus Polarisedimenticola svalbardensis</name>
    <dbReference type="NCBI Taxonomy" id="2886004"/>
    <lineage>
        <taxon>Bacteria</taxon>
        <taxon>Pseudomonadati</taxon>
        <taxon>Acidobacteriota</taxon>
        <taxon>Candidatus Polarisedimenticolia</taxon>
        <taxon>Candidatus Polarisedimenticolales</taxon>
        <taxon>Candidatus Polarisedimenticolaceae</taxon>
        <taxon>Candidatus Polarisedimenticola</taxon>
    </lineage>
</organism>
<dbReference type="InterPro" id="IPR002583">
    <property type="entry name" value="Ribosomal_bS20"/>
</dbReference>
<comment type="caution">
    <text evidence="10">The sequence shown here is derived from an EMBL/GenBank/DDBJ whole genome shotgun (WGS) entry which is preliminary data.</text>
</comment>
<evidence type="ECO:0000256" key="4">
    <source>
        <dbReference type="ARBA" id="ARBA00022884"/>
    </source>
</evidence>
<feature type="compositionally biased region" description="Basic residues" evidence="9">
    <location>
        <begin position="19"/>
        <end position="29"/>
    </location>
</feature>
<dbReference type="GO" id="GO:0006412">
    <property type="term" value="P:translation"/>
    <property type="evidence" value="ECO:0007669"/>
    <property type="project" value="UniProtKB-UniRule"/>
</dbReference>
<comment type="function">
    <text evidence="1 8">Binds directly to 16S ribosomal RNA.</text>
</comment>
<dbReference type="Gene3D" id="1.20.58.110">
    <property type="entry name" value="Ribosomal protein S20"/>
    <property type="match status" value="1"/>
</dbReference>
<keyword evidence="3 8" id="KW-0699">rRNA-binding</keyword>
<evidence type="ECO:0000256" key="3">
    <source>
        <dbReference type="ARBA" id="ARBA00022730"/>
    </source>
</evidence>
<dbReference type="PANTHER" id="PTHR33398:SF1">
    <property type="entry name" value="SMALL RIBOSOMAL SUBUNIT PROTEIN BS20C"/>
    <property type="match status" value="1"/>
</dbReference>